<evidence type="ECO:0000313" key="2">
    <source>
        <dbReference type="Proteomes" id="UP000684084"/>
    </source>
</evidence>
<proteinExistence type="predicted"/>
<gene>
    <name evidence="1" type="ORF">CHRIB12_LOCUS7862</name>
</gene>
<name>A0A916E4E7_9GLOM</name>
<sequence>MMIHYSVNKHINEITVLFFWKSSFKFYNTQVEKKRTTPGLEFRTGILELKVGGDRDPNMSSQILILTVSMKRSNEISSITEKWKK</sequence>
<comment type="caution">
    <text evidence="1">The sequence shown here is derived from an EMBL/GenBank/DDBJ whole genome shotgun (WGS) entry which is preliminary data.</text>
</comment>
<dbReference type="OrthoDB" id="10338056at2759"/>
<dbReference type="Proteomes" id="UP000684084">
    <property type="component" value="Unassembled WGS sequence"/>
</dbReference>
<protein>
    <submittedName>
        <fullName evidence="1">Uncharacterized protein</fullName>
    </submittedName>
</protein>
<reference evidence="1" key="1">
    <citation type="submission" date="2020-05" db="EMBL/GenBank/DDBJ databases">
        <authorList>
            <person name="Rincon C."/>
            <person name="Sanders R I."/>
            <person name="Robbins C."/>
            <person name="Chaturvedi A."/>
        </authorList>
    </citation>
    <scope>NUCLEOTIDE SEQUENCE</scope>
    <source>
        <strain evidence="1">CHB12</strain>
    </source>
</reference>
<accession>A0A916E4E7</accession>
<evidence type="ECO:0000313" key="1">
    <source>
        <dbReference type="EMBL" id="CAB5359767.1"/>
    </source>
</evidence>
<dbReference type="EMBL" id="CAGKOT010000014">
    <property type="protein sequence ID" value="CAB5359767.1"/>
    <property type="molecule type" value="Genomic_DNA"/>
</dbReference>
<organism evidence="1 2">
    <name type="scientific">Rhizophagus irregularis</name>
    <dbReference type="NCBI Taxonomy" id="588596"/>
    <lineage>
        <taxon>Eukaryota</taxon>
        <taxon>Fungi</taxon>
        <taxon>Fungi incertae sedis</taxon>
        <taxon>Mucoromycota</taxon>
        <taxon>Glomeromycotina</taxon>
        <taxon>Glomeromycetes</taxon>
        <taxon>Glomerales</taxon>
        <taxon>Glomeraceae</taxon>
        <taxon>Rhizophagus</taxon>
    </lineage>
</organism>
<dbReference type="AlphaFoldDB" id="A0A916E4E7"/>